<sequence>MPRLPSHATLACLAVATLTACGPRIRLSDNIDTQFDLLPPNQGYDDLLHGPYAAGSSFEIYAYDISEDNALDDWTIVSLDPSVLEVESIEIRRDDIDDKDDKKAKTDILVAHVEATGAGTAILEVRNANDKFIRATEVVVMQPDRAVLRAAGPLFINRPDEVPTLVDETPKILANGTATFLVEWFAGEQALFGTGSLAVYSSHPGAMNLQTREVHLDEARDWAQLQFESPEAGQELANVEFYANGELVHSVDFEVVQPEVIAEVAIVGRDELGEPDQLLAVLAQAFDDAGESIWGVDFDWDLGGLSEFGSGDLFRYWYEPGAQSTLGAEYGEARDEIVIQGERGFVESSNDDPTDSCFCSSVEPGDSGRGVGFGLLSLAALGLVRRRRYARAPRRLRG</sequence>
<gene>
    <name evidence="1" type="ORF">ENSA7_72720</name>
</gene>
<name>A0A2S9XUA5_9BACT</name>
<evidence type="ECO:0000313" key="2">
    <source>
        <dbReference type="Proteomes" id="UP000238823"/>
    </source>
</evidence>
<accession>A0A2S9XUA5</accession>
<dbReference type="EMBL" id="PVNL01000135">
    <property type="protein sequence ID" value="PRP96457.1"/>
    <property type="molecule type" value="Genomic_DNA"/>
</dbReference>
<comment type="caution">
    <text evidence="1">The sequence shown here is derived from an EMBL/GenBank/DDBJ whole genome shotgun (WGS) entry which is preliminary data.</text>
</comment>
<dbReference type="Proteomes" id="UP000238823">
    <property type="component" value="Unassembled WGS sequence"/>
</dbReference>
<dbReference type="PROSITE" id="PS51257">
    <property type="entry name" value="PROKAR_LIPOPROTEIN"/>
    <property type="match status" value="1"/>
</dbReference>
<dbReference type="RefSeq" id="WP_106094043.1">
    <property type="nucleotide sequence ID" value="NZ_PVNL01000135.1"/>
</dbReference>
<dbReference type="OrthoDB" id="9833913at2"/>
<evidence type="ECO:0008006" key="3">
    <source>
        <dbReference type="Google" id="ProtNLM"/>
    </source>
</evidence>
<dbReference type="AlphaFoldDB" id="A0A2S9XUA5"/>
<organism evidence="1 2">
    <name type="scientific">Enhygromyxa salina</name>
    <dbReference type="NCBI Taxonomy" id="215803"/>
    <lineage>
        <taxon>Bacteria</taxon>
        <taxon>Pseudomonadati</taxon>
        <taxon>Myxococcota</taxon>
        <taxon>Polyangia</taxon>
        <taxon>Nannocystales</taxon>
        <taxon>Nannocystaceae</taxon>
        <taxon>Enhygromyxa</taxon>
    </lineage>
</organism>
<proteinExistence type="predicted"/>
<protein>
    <recommendedName>
        <fullName evidence="3">MYXO-CTERM domain-containing protein</fullName>
    </recommendedName>
</protein>
<evidence type="ECO:0000313" key="1">
    <source>
        <dbReference type="EMBL" id="PRP96457.1"/>
    </source>
</evidence>
<reference evidence="1 2" key="1">
    <citation type="submission" date="2018-03" db="EMBL/GenBank/DDBJ databases">
        <title>Draft Genome Sequences of the Obligatory Marine Myxobacteria Enhygromyxa salina SWB007.</title>
        <authorList>
            <person name="Poehlein A."/>
            <person name="Moghaddam J.A."/>
            <person name="Harms H."/>
            <person name="Alanjari M."/>
            <person name="Koenig G.M."/>
            <person name="Daniel R."/>
            <person name="Schaeberle T.F."/>
        </authorList>
    </citation>
    <scope>NUCLEOTIDE SEQUENCE [LARGE SCALE GENOMIC DNA]</scope>
    <source>
        <strain evidence="1 2">SWB007</strain>
    </source>
</reference>